<dbReference type="Gene3D" id="3.40.1740.10">
    <property type="entry name" value="VC0467-like"/>
    <property type="match status" value="1"/>
</dbReference>
<proteinExistence type="inferred from homology"/>
<accession>A0A434AFW5</accession>
<dbReference type="PANTHER" id="PTHR30327">
    <property type="entry name" value="UNCHARACTERIZED PROTEIN YQGE"/>
    <property type="match status" value="1"/>
</dbReference>
<name>A0A434AFW5_9BACT</name>
<sequence length="196" mass="22455">MDKSSNLFRIEHENFKPEKGKVLIAEPFLEGKYFKRSIVLLAEYNEDGAVGFVLNKPINLTVDEVLVNISHFDGDVFIGGPVDTNRIYYIHTIPELIPNSIPIIDNLYWGGDFSVLKELIERGNVLAHQIRFFVGYSGWSAGQLQQEILGNSWLVSQLKVEEIMSPYIENLWEKSLRQMGGKYMMWANFPENPSLN</sequence>
<protein>
    <recommendedName>
        <fullName evidence="2">UPF0301 protein DLK05_14280</fullName>
    </recommendedName>
</protein>
<dbReference type="HAMAP" id="MF_00758">
    <property type="entry name" value="UPF0301"/>
    <property type="match status" value="1"/>
</dbReference>
<comment type="caution">
    <text evidence="3">The sequence shown here is derived from an EMBL/GenBank/DDBJ whole genome shotgun (WGS) entry which is preliminary data.</text>
</comment>
<evidence type="ECO:0000313" key="4">
    <source>
        <dbReference type="Proteomes" id="UP000282985"/>
    </source>
</evidence>
<comment type="similarity">
    <text evidence="1 2">Belongs to the UPF0301 (AlgH) family.</text>
</comment>
<dbReference type="SUPFAM" id="SSF143456">
    <property type="entry name" value="VC0467-like"/>
    <property type="match status" value="1"/>
</dbReference>
<gene>
    <name evidence="3" type="ORF">DLK05_14280</name>
</gene>
<dbReference type="InterPro" id="IPR003774">
    <property type="entry name" value="AlgH-like"/>
</dbReference>
<reference evidence="3 4" key="1">
    <citation type="submission" date="2018-11" db="EMBL/GenBank/DDBJ databases">
        <title>Parancylomarina longa gen. nov., sp. nov., isolated from sediments of southern Okinawa.</title>
        <authorList>
            <person name="Fu T."/>
        </authorList>
    </citation>
    <scope>NUCLEOTIDE SEQUENCE [LARGE SCALE GENOMIC DNA]</scope>
    <source>
        <strain evidence="3 4">T3-2 S1-C</strain>
    </source>
</reference>
<dbReference type="GO" id="GO:0005829">
    <property type="term" value="C:cytosol"/>
    <property type="evidence" value="ECO:0007669"/>
    <property type="project" value="TreeGrafter"/>
</dbReference>
<dbReference type="RefSeq" id="WP_127344646.1">
    <property type="nucleotide sequence ID" value="NZ_RJJX01000025.1"/>
</dbReference>
<keyword evidence="4" id="KW-1185">Reference proteome</keyword>
<dbReference type="OrthoDB" id="9807486at2"/>
<evidence type="ECO:0000313" key="3">
    <source>
        <dbReference type="EMBL" id="RUT73242.1"/>
    </source>
</evidence>
<dbReference type="EMBL" id="RJJX01000025">
    <property type="protein sequence ID" value="RUT73242.1"/>
    <property type="molecule type" value="Genomic_DNA"/>
</dbReference>
<evidence type="ECO:0000256" key="2">
    <source>
        <dbReference type="HAMAP-Rule" id="MF_00758"/>
    </source>
</evidence>
<dbReference type="Pfam" id="PF02622">
    <property type="entry name" value="DUF179"/>
    <property type="match status" value="1"/>
</dbReference>
<dbReference type="AlphaFoldDB" id="A0A434AFW5"/>
<dbReference type="Proteomes" id="UP000282985">
    <property type="component" value="Unassembled WGS sequence"/>
</dbReference>
<dbReference type="PANTHER" id="PTHR30327:SF1">
    <property type="entry name" value="UPF0301 PROTEIN YQGE"/>
    <property type="match status" value="1"/>
</dbReference>
<organism evidence="3 4">
    <name type="scientific">Ancylomarina longa</name>
    <dbReference type="NCBI Taxonomy" id="2487017"/>
    <lineage>
        <taxon>Bacteria</taxon>
        <taxon>Pseudomonadati</taxon>
        <taxon>Bacteroidota</taxon>
        <taxon>Bacteroidia</taxon>
        <taxon>Marinilabiliales</taxon>
        <taxon>Marinifilaceae</taxon>
        <taxon>Ancylomarina</taxon>
    </lineage>
</organism>
<evidence type="ECO:0000256" key="1">
    <source>
        <dbReference type="ARBA" id="ARBA00009600"/>
    </source>
</evidence>